<dbReference type="GO" id="GO:0006935">
    <property type="term" value="P:chemotaxis"/>
    <property type="evidence" value="ECO:0007669"/>
    <property type="project" value="UniProtKB-ARBA"/>
</dbReference>
<evidence type="ECO:0000256" key="5">
    <source>
        <dbReference type="SAM" id="Phobius"/>
    </source>
</evidence>
<evidence type="ECO:0000259" key="6">
    <source>
        <dbReference type="PROSITE" id="PS50111"/>
    </source>
</evidence>
<keyword evidence="5" id="KW-1133">Transmembrane helix</keyword>
<dbReference type="PANTHER" id="PTHR32089">
    <property type="entry name" value="METHYL-ACCEPTING CHEMOTAXIS PROTEIN MCPB"/>
    <property type="match status" value="1"/>
</dbReference>
<dbReference type="GO" id="GO:0007165">
    <property type="term" value="P:signal transduction"/>
    <property type="evidence" value="ECO:0007669"/>
    <property type="project" value="UniProtKB-KW"/>
</dbReference>
<reference evidence="7" key="1">
    <citation type="submission" date="2024-07" db="EMBL/GenBank/DDBJ databases">
        <title>Genome Analysis of a Potential Novel Vibrio Species Secreting pH- and Thermo-stable Alginate Lyase and its Application in Producing Alginate Oligosaccharides.</title>
        <authorList>
            <person name="Huang H."/>
            <person name="Bao K."/>
        </authorList>
    </citation>
    <scope>NUCLEOTIDE SEQUENCE</scope>
    <source>
        <strain evidence="7">HB236076</strain>
    </source>
</reference>
<protein>
    <submittedName>
        <fullName evidence="7">Methyl-accepting chemotaxis protein</fullName>
    </submittedName>
</protein>
<sequence length="302" mass="33712">MAALITVFSSTLFIDRFTLIHGFFFVLLFVAASLLAAFVNERQQKNSWSGLLSAHIPDFGQHANLNQLKAYFQQLNAEKKSQLERVEEAEAQITQLKKDVLQAKEQHHTLTDQLQELLAENEQHNHVRHQQREAFQAELPNCESIAAGLEKSNQNLVHSAKATKADADFIRNFKGDIEKLGQGVMQINELALEINDISDQTNLLALNAAIEAARAGEQGRGFAVVADEVRNLATRARASSTKIEERIAAVVDDVNIATKAIERIHNNVDQAVIYTEAEKESMGHLNAQFISLNKQLHLWSKA</sequence>
<keyword evidence="4" id="KW-0175">Coiled coil</keyword>
<name>A0AB39HC17_9VIBR</name>
<proteinExistence type="predicted"/>
<dbReference type="AlphaFoldDB" id="A0AB39HC17"/>
<organism evidence="7">
    <name type="scientific">Vibrio sp. HB236076</name>
    <dbReference type="NCBI Taxonomy" id="3232307"/>
    <lineage>
        <taxon>Bacteria</taxon>
        <taxon>Pseudomonadati</taxon>
        <taxon>Pseudomonadota</taxon>
        <taxon>Gammaproteobacteria</taxon>
        <taxon>Vibrionales</taxon>
        <taxon>Vibrionaceae</taxon>
        <taxon>Vibrio</taxon>
    </lineage>
</organism>
<keyword evidence="5" id="KW-0472">Membrane</keyword>
<dbReference type="SMART" id="SM00283">
    <property type="entry name" value="MA"/>
    <property type="match status" value="1"/>
</dbReference>
<evidence type="ECO:0000256" key="1">
    <source>
        <dbReference type="ARBA" id="ARBA00004370"/>
    </source>
</evidence>
<dbReference type="Gene3D" id="1.10.287.950">
    <property type="entry name" value="Methyl-accepting chemotaxis protein"/>
    <property type="match status" value="1"/>
</dbReference>
<dbReference type="RefSeq" id="WP_306100447.1">
    <property type="nucleotide sequence ID" value="NZ_CP162601.1"/>
</dbReference>
<keyword evidence="5" id="KW-0812">Transmembrane</keyword>
<dbReference type="KEGG" id="vih:AB0763_09190"/>
<dbReference type="Pfam" id="PF00015">
    <property type="entry name" value="MCPsignal"/>
    <property type="match status" value="1"/>
</dbReference>
<evidence type="ECO:0000256" key="2">
    <source>
        <dbReference type="ARBA" id="ARBA00023224"/>
    </source>
</evidence>
<feature type="domain" description="Methyl-accepting transducer" evidence="6">
    <location>
        <begin position="85"/>
        <end position="302"/>
    </location>
</feature>
<keyword evidence="2 3" id="KW-0807">Transducer</keyword>
<feature type="transmembrane region" description="Helical" evidence="5">
    <location>
        <begin position="20"/>
        <end position="39"/>
    </location>
</feature>
<evidence type="ECO:0000256" key="3">
    <source>
        <dbReference type="PROSITE-ProRule" id="PRU00284"/>
    </source>
</evidence>
<gene>
    <name evidence="7" type="ORF">AB0763_09190</name>
</gene>
<accession>A0AB39HC17</accession>
<dbReference type="PROSITE" id="PS50111">
    <property type="entry name" value="CHEMOTAXIS_TRANSDUC_2"/>
    <property type="match status" value="1"/>
</dbReference>
<dbReference type="InterPro" id="IPR004089">
    <property type="entry name" value="MCPsignal_dom"/>
</dbReference>
<comment type="subcellular location">
    <subcellularLocation>
        <location evidence="1">Membrane</location>
    </subcellularLocation>
</comment>
<evidence type="ECO:0000313" key="7">
    <source>
        <dbReference type="EMBL" id="XDK24389.1"/>
    </source>
</evidence>
<dbReference type="GO" id="GO:0016020">
    <property type="term" value="C:membrane"/>
    <property type="evidence" value="ECO:0007669"/>
    <property type="project" value="UniProtKB-SubCell"/>
</dbReference>
<dbReference type="EMBL" id="CP162601">
    <property type="protein sequence ID" value="XDK24389.1"/>
    <property type="molecule type" value="Genomic_DNA"/>
</dbReference>
<evidence type="ECO:0000256" key="4">
    <source>
        <dbReference type="SAM" id="Coils"/>
    </source>
</evidence>
<feature type="coiled-coil region" evidence="4">
    <location>
        <begin position="65"/>
        <end position="134"/>
    </location>
</feature>
<dbReference type="SUPFAM" id="SSF58104">
    <property type="entry name" value="Methyl-accepting chemotaxis protein (MCP) signaling domain"/>
    <property type="match status" value="1"/>
</dbReference>
<dbReference type="PANTHER" id="PTHR32089:SF112">
    <property type="entry name" value="LYSOZYME-LIKE PROTEIN-RELATED"/>
    <property type="match status" value="1"/>
</dbReference>